<reference evidence="2 3" key="3">
    <citation type="submission" date="2019-11" db="EMBL/GenBank/DDBJ databases">
        <title>A de novo genome assembly of a pear dwarfing rootstock.</title>
        <authorList>
            <person name="Wang F."/>
            <person name="Wang J."/>
            <person name="Li S."/>
            <person name="Zhang Y."/>
            <person name="Fang M."/>
            <person name="Ma L."/>
            <person name="Zhao Y."/>
            <person name="Jiang S."/>
        </authorList>
    </citation>
    <scope>NUCLEOTIDE SEQUENCE [LARGE SCALE GENOMIC DNA]</scope>
    <source>
        <strain evidence="2">S2</strain>
        <tissue evidence="2">Leaf</tissue>
    </source>
</reference>
<sequence>MVMFPHPDLKYEYTKIDKVIKLCPRNKAAHRNTYKHLKAFSPEMKFGMQVKNSKREVAWGSAVPLFGADSFYLYRYLYLQAASSGDFAPPVSYSYHSIPVNVSYQITINFNQLGKVLSKLQKSSNSSEVKIYAEGIYDATDGSQCMVGCRNLGPSNQQQTNESIDCEILVNFQLPPTNKKNLHQGDPFGE</sequence>
<dbReference type="PANTHER" id="PTHR33389">
    <property type="entry name" value="FAMILY PROTEIN, PUTATIVE (DUF2921)-RELATED"/>
    <property type="match status" value="1"/>
</dbReference>
<keyword evidence="3" id="KW-1185">Reference proteome</keyword>
<evidence type="ECO:0000259" key="1">
    <source>
        <dbReference type="Pfam" id="PF25333"/>
    </source>
</evidence>
<dbReference type="Proteomes" id="UP000327157">
    <property type="component" value="Chromosome 11"/>
</dbReference>
<dbReference type="PANTHER" id="PTHR33389:SF18">
    <property type="entry name" value="OS01G0677900 PROTEIN"/>
    <property type="match status" value="1"/>
</dbReference>
<dbReference type="InterPro" id="IPR057425">
    <property type="entry name" value="DUF2921_N"/>
</dbReference>
<reference evidence="2 3" key="1">
    <citation type="submission" date="2019-09" db="EMBL/GenBank/DDBJ databases">
        <authorList>
            <person name="Ou C."/>
        </authorList>
    </citation>
    <scope>NUCLEOTIDE SEQUENCE [LARGE SCALE GENOMIC DNA]</scope>
    <source>
        <strain evidence="2">S2</strain>
        <tissue evidence="2">Leaf</tissue>
    </source>
</reference>
<dbReference type="OrthoDB" id="1748639at2759"/>
<name>A0A5N5FRB0_9ROSA</name>
<proteinExistence type="predicted"/>
<accession>A0A5N5FRB0</accession>
<dbReference type="AlphaFoldDB" id="A0A5N5FRB0"/>
<organism evidence="2 3">
    <name type="scientific">Pyrus ussuriensis x Pyrus communis</name>
    <dbReference type="NCBI Taxonomy" id="2448454"/>
    <lineage>
        <taxon>Eukaryota</taxon>
        <taxon>Viridiplantae</taxon>
        <taxon>Streptophyta</taxon>
        <taxon>Embryophyta</taxon>
        <taxon>Tracheophyta</taxon>
        <taxon>Spermatophyta</taxon>
        <taxon>Magnoliopsida</taxon>
        <taxon>eudicotyledons</taxon>
        <taxon>Gunneridae</taxon>
        <taxon>Pentapetalae</taxon>
        <taxon>rosids</taxon>
        <taxon>fabids</taxon>
        <taxon>Rosales</taxon>
        <taxon>Rosaceae</taxon>
        <taxon>Amygdaloideae</taxon>
        <taxon>Maleae</taxon>
        <taxon>Pyrus</taxon>
    </lineage>
</organism>
<protein>
    <recommendedName>
        <fullName evidence="1">DUF2921 domain-containing protein</fullName>
    </recommendedName>
</protein>
<dbReference type="Pfam" id="PF25333">
    <property type="entry name" value="DUF2921_N"/>
    <property type="match status" value="1"/>
</dbReference>
<dbReference type="EMBL" id="SMOL01000559">
    <property type="protein sequence ID" value="KAB2605668.1"/>
    <property type="molecule type" value="Genomic_DNA"/>
</dbReference>
<evidence type="ECO:0000313" key="2">
    <source>
        <dbReference type="EMBL" id="KAB2605668.1"/>
    </source>
</evidence>
<evidence type="ECO:0000313" key="3">
    <source>
        <dbReference type="Proteomes" id="UP000327157"/>
    </source>
</evidence>
<feature type="domain" description="DUF2921" evidence="1">
    <location>
        <begin position="31"/>
        <end position="182"/>
    </location>
</feature>
<comment type="caution">
    <text evidence="2">The sequence shown here is derived from an EMBL/GenBank/DDBJ whole genome shotgun (WGS) entry which is preliminary data.</text>
</comment>
<reference evidence="3" key="2">
    <citation type="submission" date="2019-10" db="EMBL/GenBank/DDBJ databases">
        <title>A de novo genome assembly of a pear dwarfing rootstock.</title>
        <authorList>
            <person name="Wang F."/>
            <person name="Wang J."/>
            <person name="Li S."/>
            <person name="Zhang Y."/>
            <person name="Fang M."/>
            <person name="Ma L."/>
            <person name="Zhao Y."/>
            <person name="Jiang S."/>
        </authorList>
    </citation>
    <scope>NUCLEOTIDE SEQUENCE [LARGE SCALE GENOMIC DNA]</scope>
</reference>
<gene>
    <name evidence="2" type="ORF">D8674_005385</name>
</gene>